<sequence length="233" mass="25584">MRFPTRLLAANLWVAFFAWAAYLVLVIVITLAIHFFGNLTQSAWEQAGQLPRWVVLFVGVAMVRQFLPLFIANGQTRRQFGFQAAITTALYTPFVALLMSAGYLVERVLYTIIDRPQSLERAHLYTDPTQVPLVFLEHTVEFMAWITAGMFMGAGFYRWQAGGLLTIPVGVGLVVLGLSAVGARFGVPMSGFSLGFRIPAGPVLTLVMGLGTFALGLLLTWSVIRDTPLRNGG</sequence>
<feature type="transmembrane region" description="Helical" evidence="1">
    <location>
        <begin position="12"/>
        <end position="33"/>
    </location>
</feature>
<dbReference type="RefSeq" id="WP_184959980.1">
    <property type="nucleotide sequence ID" value="NZ_JACHIN010000002.1"/>
</dbReference>
<keyword evidence="3" id="KW-1185">Reference proteome</keyword>
<keyword evidence="1" id="KW-0812">Transmembrane</keyword>
<gene>
    <name evidence="2" type="ORF">HNR40_001984</name>
</gene>
<protein>
    <submittedName>
        <fullName evidence="2">Uncharacterized protein</fullName>
    </submittedName>
</protein>
<evidence type="ECO:0000256" key="1">
    <source>
        <dbReference type="SAM" id="Phobius"/>
    </source>
</evidence>
<proteinExistence type="predicted"/>
<evidence type="ECO:0000313" key="2">
    <source>
        <dbReference type="EMBL" id="MBB5076520.1"/>
    </source>
</evidence>
<evidence type="ECO:0000313" key="3">
    <source>
        <dbReference type="Proteomes" id="UP000568380"/>
    </source>
</evidence>
<feature type="transmembrane region" description="Helical" evidence="1">
    <location>
        <begin position="203"/>
        <end position="224"/>
    </location>
</feature>
<feature type="transmembrane region" description="Helical" evidence="1">
    <location>
        <begin position="84"/>
        <end position="105"/>
    </location>
</feature>
<feature type="transmembrane region" description="Helical" evidence="1">
    <location>
        <begin position="142"/>
        <end position="159"/>
    </location>
</feature>
<reference evidence="2 3" key="1">
    <citation type="submission" date="2020-08" db="EMBL/GenBank/DDBJ databases">
        <title>Genomic Encyclopedia of Type Strains, Phase IV (KMG-IV): sequencing the most valuable type-strain genomes for metagenomic binning, comparative biology and taxonomic classification.</title>
        <authorList>
            <person name="Goeker M."/>
        </authorList>
    </citation>
    <scope>NUCLEOTIDE SEQUENCE [LARGE SCALE GENOMIC DNA]</scope>
    <source>
        <strain evidence="2 3">DSM 45385</strain>
    </source>
</reference>
<organism evidence="2 3">
    <name type="scientific">Nonomuraea endophytica</name>
    <dbReference type="NCBI Taxonomy" id="714136"/>
    <lineage>
        <taxon>Bacteria</taxon>
        <taxon>Bacillati</taxon>
        <taxon>Actinomycetota</taxon>
        <taxon>Actinomycetes</taxon>
        <taxon>Streptosporangiales</taxon>
        <taxon>Streptosporangiaceae</taxon>
        <taxon>Nonomuraea</taxon>
    </lineage>
</organism>
<keyword evidence="1" id="KW-0472">Membrane</keyword>
<dbReference type="AlphaFoldDB" id="A0A7W8A0C4"/>
<feature type="transmembrane region" description="Helical" evidence="1">
    <location>
        <begin position="164"/>
        <end position="183"/>
    </location>
</feature>
<dbReference type="Proteomes" id="UP000568380">
    <property type="component" value="Unassembled WGS sequence"/>
</dbReference>
<feature type="transmembrane region" description="Helical" evidence="1">
    <location>
        <begin position="53"/>
        <end position="72"/>
    </location>
</feature>
<name>A0A7W8A0C4_9ACTN</name>
<comment type="caution">
    <text evidence="2">The sequence shown here is derived from an EMBL/GenBank/DDBJ whole genome shotgun (WGS) entry which is preliminary data.</text>
</comment>
<accession>A0A7W8A0C4</accession>
<keyword evidence="1" id="KW-1133">Transmembrane helix</keyword>
<dbReference type="EMBL" id="JACHIN010000002">
    <property type="protein sequence ID" value="MBB5076520.1"/>
    <property type="molecule type" value="Genomic_DNA"/>
</dbReference>